<dbReference type="EMBL" id="GEDC01024942">
    <property type="protein sequence ID" value="JAS12356.1"/>
    <property type="molecule type" value="Transcribed_RNA"/>
</dbReference>
<dbReference type="GO" id="GO:0070531">
    <property type="term" value="C:BRCA1-A complex"/>
    <property type="evidence" value="ECO:0007669"/>
    <property type="project" value="InterPro"/>
</dbReference>
<dbReference type="EMBL" id="GEDC01020234">
    <property type="protein sequence ID" value="JAS17064.1"/>
    <property type="molecule type" value="Transcribed_RNA"/>
</dbReference>
<dbReference type="EMBL" id="GEDC01002426">
    <property type="protein sequence ID" value="JAS34872.1"/>
    <property type="molecule type" value="Transcribed_RNA"/>
</dbReference>
<keyword evidence="5" id="KW-0539">Nucleus</keyword>
<evidence type="ECO:0000256" key="6">
    <source>
        <dbReference type="SAM" id="MobiDB-lite"/>
    </source>
</evidence>
<evidence type="ECO:0000256" key="2">
    <source>
        <dbReference type="ARBA" id="ARBA00022490"/>
    </source>
</evidence>
<dbReference type="GO" id="GO:0045739">
    <property type="term" value="P:positive regulation of DNA repair"/>
    <property type="evidence" value="ECO:0007669"/>
    <property type="project" value="InterPro"/>
</dbReference>
<protein>
    <recommendedName>
        <fullName evidence="11">BRISC and BRCA1-A complex member 1</fullName>
    </recommendedName>
</protein>
<dbReference type="InterPro" id="IPR026126">
    <property type="entry name" value="BABAM1"/>
</dbReference>
<sequence>MPVLCNMALTEESTNSEELHILGESSDQISEPDSDGTDSLSNSSPDVSLPKVAVPEKIILCIDISLDKDCGSYLMKNSKDCLISRLLVLKEALKIFLMNKISLQKNVKFALVAVEYNSVKWISDFKSELQEIILLIDNLISNSNVIADGVINYELTPLFQTIQQNIIIPAEDCPSIIPSSEVYRAILIYNSSKCIPQVNLEDDDYIKLMSSPYFVLDILYLHDSDKGNECQNIFHKLAFICKNTSYIFEVPRSVLKVYNSLAKLLSHPFQRAHLQELF</sequence>
<evidence type="ECO:0000256" key="5">
    <source>
        <dbReference type="ARBA" id="ARBA00023242"/>
    </source>
</evidence>
<accession>A0A1B6CFU4</accession>
<keyword evidence="2" id="KW-0963">Cytoplasm</keyword>
<dbReference type="EMBL" id="GEDC01024106">
    <property type="protein sequence ID" value="JAS13192.1"/>
    <property type="molecule type" value="Transcribed_RNA"/>
</dbReference>
<dbReference type="CDD" id="cd21502">
    <property type="entry name" value="vWA_BABAM1"/>
    <property type="match status" value="1"/>
</dbReference>
<comment type="subcellular location">
    <subcellularLocation>
        <location evidence="1">Nucleus</location>
    </subcellularLocation>
</comment>
<keyword evidence="3" id="KW-0227">DNA damage</keyword>
<evidence type="ECO:0000256" key="3">
    <source>
        <dbReference type="ARBA" id="ARBA00022763"/>
    </source>
</evidence>
<feature type="compositionally biased region" description="Polar residues" evidence="6">
    <location>
        <begin position="37"/>
        <end position="46"/>
    </location>
</feature>
<keyword evidence="4" id="KW-0234">DNA repair</keyword>
<evidence type="ECO:0000256" key="1">
    <source>
        <dbReference type="ARBA" id="ARBA00004123"/>
    </source>
</evidence>
<dbReference type="GO" id="GO:0070552">
    <property type="term" value="C:BRISC complex"/>
    <property type="evidence" value="ECO:0007669"/>
    <property type="project" value="InterPro"/>
</dbReference>
<feature type="region of interest" description="Disordered" evidence="6">
    <location>
        <begin position="22"/>
        <end position="48"/>
    </location>
</feature>
<evidence type="ECO:0000256" key="4">
    <source>
        <dbReference type="ARBA" id="ARBA00023204"/>
    </source>
</evidence>
<dbReference type="PANTHER" id="PTHR15660">
    <property type="entry name" value="BRISC AND BRCA1-A COMPLEX MEMBER 1"/>
    <property type="match status" value="1"/>
</dbReference>
<evidence type="ECO:0008006" key="11">
    <source>
        <dbReference type="Google" id="ProtNLM"/>
    </source>
</evidence>
<gene>
    <name evidence="8" type="ORF">g.13036</name>
    <name evidence="9" type="ORF">g.13038</name>
    <name evidence="7" type="ORF">g.13040</name>
    <name evidence="10" type="ORF">g.13042</name>
</gene>
<dbReference type="GO" id="GO:0007095">
    <property type="term" value="P:mitotic G2 DNA damage checkpoint signaling"/>
    <property type="evidence" value="ECO:0007669"/>
    <property type="project" value="TreeGrafter"/>
</dbReference>
<proteinExistence type="predicted"/>
<reference evidence="7" key="1">
    <citation type="submission" date="2015-12" db="EMBL/GenBank/DDBJ databases">
        <title>De novo transcriptome assembly of four potential Pierce s Disease insect vectors from Arizona vineyards.</title>
        <authorList>
            <person name="Tassone E.E."/>
        </authorList>
    </citation>
    <scope>NUCLEOTIDE SEQUENCE</scope>
</reference>
<dbReference type="AlphaFoldDB" id="A0A1B6CFU4"/>
<evidence type="ECO:0000313" key="7">
    <source>
        <dbReference type="EMBL" id="JAS12356.1"/>
    </source>
</evidence>
<dbReference type="GO" id="GO:0006302">
    <property type="term" value="P:double-strand break repair"/>
    <property type="evidence" value="ECO:0007669"/>
    <property type="project" value="TreeGrafter"/>
</dbReference>
<evidence type="ECO:0000313" key="9">
    <source>
        <dbReference type="EMBL" id="JAS17064.1"/>
    </source>
</evidence>
<dbReference type="PANTHER" id="PTHR15660:SF1">
    <property type="entry name" value="BRISC AND BRCA1-A COMPLEX MEMBER 1"/>
    <property type="match status" value="1"/>
</dbReference>
<organism evidence="7">
    <name type="scientific">Clastoptera arizonana</name>
    <name type="common">Arizona spittle bug</name>
    <dbReference type="NCBI Taxonomy" id="38151"/>
    <lineage>
        <taxon>Eukaryota</taxon>
        <taxon>Metazoa</taxon>
        <taxon>Ecdysozoa</taxon>
        <taxon>Arthropoda</taxon>
        <taxon>Hexapoda</taxon>
        <taxon>Insecta</taxon>
        <taxon>Pterygota</taxon>
        <taxon>Neoptera</taxon>
        <taxon>Paraneoptera</taxon>
        <taxon>Hemiptera</taxon>
        <taxon>Auchenorrhyncha</taxon>
        <taxon>Cercopoidea</taxon>
        <taxon>Clastopteridae</taxon>
        <taxon>Clastoptera</taxon>
    </lineage>
</organism>
<dbReference type="GO" id="GO:0016604">
    <property type="term" value="C:nuclear body"/>
    <property type="evidence" value="ECO:0007669"/>
    <property type="project" value="TreeGrafter"/>
</dbReference>
<name>A0A1B6CFU4_9HEMI</name>
<evidence type="ECO:0000313" key="8">
    <source>
        <dbReference type="EMBL" id="JAS13192.1"/>
    </source>
</evidence>
<evidence type="ECO:0000313" key="10">
    <source>
        <dbReference type="EMBL" id="JAS34872.1"/>
    </source>
</evidence>